<dbReference type="AlphaFoldDB" id="A0A841DBC0"/>
<gene>
    <name evidence="1" type="ORF">FHS22_006734</name>
</gene>
<keyword evidence="2" id="KW-1185">Reference proteome</keyword>
<reference evidence="1 2" key="1">
    <citation type="submission" date="2020-08" db="EMBL/GenBank/DDBJ databases">
        <title>Genomic Encyclopedia of Type Strains, Phase III (KMG-III): the genomes of soil and plant-associated and newly described type strains.</title>
        <authorList>
            <person name="Whitman W."/>
        </authorList>
    </citation>
    <scope>NUCLEOTIDE SEQUENCE [LARGE SCALE GENOMIC DNA]</scope>
    <source>
        <strain evidence="1 2">CECT 3303</strain>
    </source>
</reference>
<evidence type="ECO:0000313" key="1">
    <source>
        <dbReference type="EMBL" id="MBB5967431.1"/>
    </source>
</evidence>
<dbReference type="RefSeq" id="WP_184948158.1">
    <property type="nucleotide sequence ID" value="NZ_BAAAWZ010000001.1"/>
</dbReference>
<accession>A0A841DBC0</accession>
<organism evidence="1 2">
    <name type="scientific">Planomonospora venezuelensis</name>
    <dbReference type="NCBI Taxonomy" id="1999"/>
    <lineage>
        <taxon>Bacteria</taxon>
        <taxon>Bacillati</taxon>
        <taxon>Actinomycetota</taxon>
        <taxon>Actinomycetes</taxon>
        <taxon>Streptosporangiales</taxon>
        <taxon>Streptosporangiaceae</taxon>
        <taxon>Planomonospora</taxon>
    </lineage>
</organism>
<evidence type="ECO:0000313" key="2">
    <source>
        <dbReference type="Proteomes" id="UP000562352"/>
    </source>
</evidence>
<protein>
    <submittedName>
        <fullName evidence="1">Uncharacterized protein</fullName>
    </submittedName>
</protein>
<proteinExistence type="predicted"/>
<dbReference type="EMBL" id="JACHJJ010000033">
    <property type="protein sequence ID" value="MBB5967431.1"/>
    <property type="molecule type" value="Genomic_DNA"/>
</dbReference>
<comment type="caution">
    <text evidence="1">The sequence shown here is derived from an EMBL/GenBank/DDBJ whole genome shotgun (WGS) entry which is preliminary data.</text>
</comment>
<sequence length="86" mass="9620">MVAAWSADGYAYVDWRTTDRAFDKFIVRWTSAADPDGVQEDVTGGFRGRVRTRVRTNSGYRWNLKGCDTGVFGSTCQKTWTVSVTG</sequence>
<dbReference type="Proteomes" id="UP000562352">
    <property type="component" value="Unassembled WGS sequence"/>
</dbReference>
<name>A0A841DBC0_PLAVE</name>